<dbReference type="InterPro" id="IPR050638">
    <property type="entry name" value="AA-Vitamin_Transporters"/>
</dbReference>
<feature type="domain" description="EamA" evidence="8">
    <location>
        <begin position="166"/>
        <end position="300"/>
    </location>
</feature>
<organism evidence="9 10">
    <name type="scientific">Faecalitalea cylindroides</name>
    <dbReference type="NCBI Taxonomy" id="39483"/>
    <lineage>
        <taxon>Bacteria</taxon>
        <taxon>Bacillati</taxon>
        <taxon>Bacillota</taxon>
        <taxon>Erysipelotrichia</taxon>
        <taxon>Erysipelotrichales</taxon>
        <taxon>Erysipelotrichaceae</taxon>
        <taxon>Faecalitalea</taxon>
    </lineage>
</organism>
<dbReference type="InterPro" id="IPR037185">
    <property type="entry name" value="EmrE-like"/>
</dbReference>
<evidence type="ECO:0000313" key="10">
    <source>
        <dbReference type="Proteomes" id="UP000195447"/>
    </source>
</evidence>
<feature type="transmembrane region" description="Helical" evidence="7">
    <location>
        <begin position="281"/>
        <end position="299"/>
    </location>
</feature>
<proteinExistence type="inferred from homology"/>
<protein>
    <submittedName>
        <fullName evidence="9">EamA family transporter</fullName>
    </submittedName>
</protein>
<keyword evidence="4 7" id="KW-0812">Transmembrane</keyword>
<dbReference type="PANTHER" id="PTHR32322">
    <property type="entry name" value="INNER MEMBRANE TRANSPORTER"/>
    <property type="match status" value="1"/>
</dbReference>
<feature type="domain" description="EamA" evidence="8">
    <location>
        <begin position="13"/>
        <end position="154"/>
    </location>
</feature>
<dbReference type="SUPFAM" id="SSF103481">
    <property type="entry name" value="Multidrug resistance efflux transporter EmrE"/>
    <property type="match status" value="2"/>
</dbReference>
<keyword evidence="10" id="KW-1185">Reference proteome</keyword>
<comment type="similarity">
    <text evidence="2">Belongs to the EamA transporter family.</text>
</comment>
<dbReference type="AlphaFoldDB" id="A0A1Y4LXM9"/>
<accession>A0A1Y4LXM9</accession>
<gene>
    <name evidence="9" type="ORF">B5F14_07025</name>
</gene>
<comment type="subcellular location">
    <subcellularLocation>
        <location evidence="1">Cell membrane</location>
        <topology evidence="1">Multi-pass membrane protein</topology>
    </subcellularLocation>
</comment>
<dbReference type="InterPro" id="IPR000620">
    <property type="entry name" value="EamA_dom"/>
</dbReference>
<dbReference type="Pfam" id="PF00892">
    <property type="entry name" value="EamA"/>
    <property type="match status" value="2"/>
</dbReference>
<evidence type="ECO:0000256" key="1">
    <source>
        <dbReference type="ARBA" id="ARBA00004651"/>
    </source>
</evidence>
<feature type="transmembrane region" description="Helical" evidence="7">
    <location>
        <begin position="165"/>
        <end position="185"/>
    </location>
</feature>
<dbReference type="RefSeq" id="WP_015536140.1">
    <property type="nucleotide sequence ID" value="NZ_CATZRL010000026.1"/>
</dbReference>
<dbReference type="PANTHER" id="PTHR32322:SF18">
    <property type="entry name" value="S-ADENOSYLMETHIONINE_S-ADENOSYLHOMOCYSTEINE TRANSPORTER"/>
    <property type="match status" value="1"/>
</dbReference>
<feature type="transmembrane region" description="Helical" evidence="7">
    <location>
        <begin position="109"/>
        <end position="130"/>
    </location>
</feature>
<sequence length="311" mass="33729">MKQKFFKKPLNVVLIAIFCTALWGSAAPFIKTGYALFDIASNDTASILVFAGLRFTLAGVLVIVAGSKIQNKILLPVKKSIKAIFVLSIFQTMGQYFFYYVGLAHTSGVNGAIITGTGAFISLLVAALVFKYERMDLNKVTGCMLGFMGIVLMNMDDFASLKVSFLGDGLVLCSQLCSSFSASFIKKYTQSFNAVMLSGYQFFVGGILLTLIGILMGGSLLLTNISGMMVLIYLAFVSACAYTLWGILLSYHPVSKIGIFNCLIPVVGVLLSSLILHEEAFSMNIVFALIFISFGIYFVSKEKDPLTMDAS</sequence>
<evidence type="ECO:0000256" key="3">
    <source>
        <dbReference type="ARBA" id="ARBA00022475"/>
    </source>
</evidence>
<feature type="transmembrane region" description="Helical" evidence="7">
    <location>
        <begin position="228"/>
        <end position="251"/>
    </location>
</feature>
<evidence type="ECO:0000256" key="5">
    <source>
        <dbReference type="ARBA" id="ARBA00022989"/>
    </source>
</evidence>
<dbReference type="EMBL" id="NFKM01000012">
    <property type="protein sequence ID" value="OUP59831.1"/>
    <property type="molecule type" value="Genomic_DNA"/>
</dbReference>
<keyword evidence="3" id="KW-1003">Cell membrane</keyword>
<comment type="caution">
    <text evidence="9">The sequence shown here is derived from an EMBL/GenBank/DDBJ whole genome shotgun (WGS) entry which is preliminary data.</text>
</comment>
<feature type="transmembrane region" description="Helical" evidence="7">
    <location>
        <begin position="44"/>
        <end position="64"/>
    </location>
</feature>
<reference evidence="10" key="1">
    <citation type="submission" date="2017-04" db="EMBL/GenBank/DDBJ databases">
        <title>Function of individual gut microbiota members based on whole genome sequencing of pure cultures obtained from chicken caecum.</title>
        <authorList>
            <person name="Medvecky M."/>
            <person name="Cejkova D."/>
            <person name="Polansky O."/>
            <person name="Karasova D."/>
            <person name="Kubasova T."/>
            <person name="Cizek A."/>
            <person name="Rychlik I."/>
        </authorList>
    </citation>
    <scope>NUCLEOTIDE SEQUENCE [LARGE SCALE GENOMIC DNA]</scope>
    <source>
        <strain evidence="10">An178</strain>
    </source>
</reference>
<evidence type="ECO:0000313" key="9">
    <source>
        <dbReference type="EMBL" id="OUP59831.1"/>
    </source>
</evidence>
<dbReference type="Proteomes" id="UP000195447">
    <property type="component" value="Unassembled WGS sequence"/>
</dbReference>
<evidence type="ECO:0000256" key="6">
    <source>
        <dbReference type="ARBA" id="ARBA00023136"/>
    </source>
</evidence>
<evidence type="ECO:0000256" key="4">
    <source>
        <dbReference type="ARBA" id="ARBA00022692"/>
    </source>
</evidence>
<keyword evidence="6 7" id="KW-0472">Membrane</keyword>
<name>A0A1Y4LXM9_9FIRM</name>
<feature type="transmembrane region" description="Helical" evidence="7">
    <location>
        <begin position="84"/>
        <end position="103"/>
    </location>
</feature>
<evidence type="ECO:0000256" key="2">
    <source>
        <dbReference type="ARBA" id="ARBA00007362"/>
    </source>
</evidence>
<evidence type="ECO:0000256" key="7">
    <source>
        <dbReference type="SAM" id="Phobius"/>
    </source>
</evidence>
<keyword evidence="5 7" id="KW-1133">Transmembrane helix</keyword>
<feature type="transmembrane region" description="Helical" evidence="7">
    <location>
        <begin position="197"/>
        <end position="222"/>
    </location>
</feature>
<evidence type="ECO:0000259" key="8">
    <source>
        <dbReference type="Pfam" id="PF00892"/>
    </source>
</evidence>
<dbReference type="GO" id="GO:0005886">
    <property type="term" value="C:plasma membrane"/>
    <property type="evidence" value="ECO:0007669"/>
    <property type="project" value="UniProtKB-SubCell"/>
</dbReference>
<feature type="transmembrane region" description="Helical" evidence="7">
    <location>
        <begin position="258"/>
        <end position="275"/>
    </location>
</feature>